<dbReference type="EMBL" id="LBXL01000003">
    <property type="protein sequence ID" value="KKR30692.1"/>
    <property type="molecule type" value="Genomic_DNA"/>
</dbReference>
<evidence type="ECO:0000313" key="6">
    <source>
        <dbReference type="EMBL" id="KKR30692.1"/>
    </source>
</evidence>
<dbReference type="InterPro" id="IPR036264">
    <property type="entry name" value="Bact_exopeptidase_dim_dom"/>
</dbReference>
<dbReference type="GO" id="GO:0006526">
    <property type="term" value="P:L-arginine biosynthetic process"/>
    <property type="evidence" value="ECO:0007669"/>
    <property type="project" value="TreeGrafter"/>
</dbReference>
<dbReference type="InterPro" id="IPR002933">
    <property type="entry name" value="Peptidase_M20"/>
</dbReference>
<dbReference type="PANTHER" id="PTHR43808:SF31">
    <property type="entry name" value="N-ACETYL-L-CITRULLINE DEACETYLASE"/>
    <property type="match status" value="1"/>
</dbReference>
<dbReference type="GO" id="GO:0046872">
    <property type="term" value="F:metal ion binding"/>
    <property type="evidence" value="ECO:0007669"/>
    <property type="project" value="UniProtKB-KW"/>
</dbReference>
<dbReference type="Proteomes" id="UP000034793">
    <property type="component" value="Unassembled WGS sequence"/>
</dbReference>
<gene>
    <name evidence="6" type="ORF">UT61_C0003G0020</name>
</gene>
<dbReference type="Pfam" id="PF07687">
    <property type="entry name" value="M20_dimer"/>
    <property type="match status" value="1"/>
</dbReference>
<proteinExistence type="predicted"/>
<dbReference type="InterPro" id="IPR011650">
    <property type="entry name" value="Peptidase_M20_dimer"/>
</dbReference>
<dbReference type="PROSITE" id="PS00758">
    <property type="entry name" value="ARGE_DAPE_CPG2_1"/>
    <property type="match status" value="1"/>
</dbReference>
<dbReference type="Gene3D" id="3.40.630.10">
    <property type="entry name" value="Zn peptidases"/>
    <property type="match status" value="1"/>
</dbReference>
<dbReference type="SUPFAM" id="SSF55031">
    <property type="entry name" value="Bacterial exopeptidase dimerisation domain"/>
    <property type="match status" value="1"/>
</dbReference>
<evidence type="ECO:0000256" key="3">
    <source>
        <dbReference type="ARBA" id="ARBA00022801"/>
    </source>
</evidence>
<evidence type="ECO:0000256" key="2">
    <source>
        <dbReference type="ARBA" id="ARBA00022723"/>
    </source>
</evidence>
<dbReference type="Pfam" id="PF01546">
    <property type="entry name" value="Peptidase_M20"/>
    <property type="match status" value="1"/>
</dbReference>
<comment type="cofactor">
    <cofactor evidence="1">
        <name>Zn(2+)</name>
        <dbReference type="ChEBI" id="CHEBI:29105"/>
    </cofactor>
</comment>
<feature type="domain" description="Peptidase M20 dimerisation" evidence="5">
    <location>
        <begin position="173"/>
        <end position="269"/>
    </location>
</feature>
<keyword evidence="4" id="KW-0862">Zinc</keyword>
<keyword evidence="3" id="KW-0378">Hydrolase</keyword>
<reference evidence="6 7" key="1">
    <citation type="journal article" date="2015" name="Nature">
        <title>rRNA introns, odd ribosomes, and small enigmatic genomes across a large radiation of phyla.</title>
        <authorList>
            <person name="Brown C.T."/>
            <person name="Hug L.A."/>
            <person name="Thomas B.C."/>
            <person name="Sharon I."/>
            <person name="Castelle C.J."/>
            <person name="Singh A."/>
            <person name="Wilkins M.J."/>
            <person name="Williams K.H."/>
            <person name="Banfield J.F."/>
        </authorList>
    </citation>
    <scope>NUCLEOTIDE SEQUENCE [LARGE SCALE GENOMIC DNA]</scope>
</reference>
<sequence length="370" mass="41245">MPEKDIQLLTSEMIAIPSLTTDQEACLKVLDYISSYLGKVHAETYLHTGVYSRIWGDNNTLMNPRLLLSGHIDVVDVEGDDTLFHSKEEAGKLYGRGAGDMKGHVASMLYSYKKWLEEGGPRGVGLLLTSDEEMGGFNGTRYVVEQGLKPKVVFIPDGTLDFSIVKSQKAPHHFVVEIQGQGGHAADSYKIKDPIDSLIAFYLRVQEKYDIATPENGWASTFKMTVVNTPNQSKNKIPDRVTAAFSWRWPPEQILFEEGRDEITNLAKQYGVKILEEEGGGEGCILNENAEFVTQWKTIIEEIIGRGVKFVNMHGTTDGRHFYNSKVAGTKNVLVTSAISGDHHQKGEWVDIQSLNQLSGAISRYMRISE</sequence>
<evidence type="ECO:0000256" key="4">
    <source>
        <dbReference type="ARBA" id="ARBA00022833"/>
    </source>
</evidence>
<dbReference type="SUPFAM" id="SSF53187">
    <property type="entry name" value="Zn-dependent exopeptidases"/>
    <property type="match status" value="1"/>
</dbReference>
<dbReference type="Gene3D" id="3.30.70.360">
    <property type="match status" value="1"/>
</dbReference>
<accession>A0A0G0SYM8</accession>
<dbReference type="AlphaFoldDB" id="A0A0G0SYM8"/>
<comment type="caution">
    <text evidence="6">The sequence shown here is derived from an EMBL/GenBank/DDBJ whole genome shotgun (WGS) entry which is preliminary data.</text>
</comment>
<keyword evidence="2" id="KW-0479">Metal-binding</keyword>
<evidence type="ECO:0000256" key="1">
    <source>
        <dbReference type="ARBA" id="ARBA00001947"/>
    </source>
</evidence>
<dbReference type="PANTHER" id="PTHR43808">
    <property type="entry name" value="ACETYLORNITHINE DEACETYLASE"/>
    <property type="match status" value="1"/>
</dbReference>
<evidence type="ECO:0000259" key="5">
    <source>
        <dbReference type="Pfam" id="PF07687"/>
    </source>
</evidence>
<protein>
    <submittedName>
        <fullName evidence="6">Peptidase M20</fullName>
    </submittedName>
</protein>
<name>A0A0G0SYM8_9BACT</name>
<dbReference type="InterPro" id="IPR001261">
    <property type="entry name" value="ArgE/DapE_CS"/>
</dbReference>
<organism evidence="6 7">
    <name type="scientific">Candidatus Woesebacteria bacterium GW2011_GWA1_39_8</name>
    <dbReference type="NCBI Taxonomy" id="1618552"/>
    <lineage>
        <taxon>Bacteria</taxon>
        <taxon>Candidatus Woeseibacteriota</taxon>
    </lineage>
</organism>
<dbReference type="GO" id="GO:0008777">
    <property type="term" value="F:acetylornithine deacetylase activity"/>
    <property type="evidence" value="ECO:0007669"/>
    <property type="project" value="TreeGrafter"/>
</dbReference>
<dbReference type="InterPro" id="IPR050072">
    <property type="entry name" value="Peptidase_M20A"/>
</dbReference>
<evidence type="ECO:0000313" key="7">
    <source>
        <dbReference type="Proteomes" id="UP000034793"/>
    </source>
</evidence>